<feature type="region of interest" description="Disordered" evidence="1">
    <location>
        <begin position="344"/>
        <end position="392"/>
    </location>
</feature>
<gene>
    <name evidence="3" type="ORF">GUITHDRAFT_122692</name>
</gene>
<dbReference type="PaxDb" id="55529-EKX31105"/>
<feature type="compositionally biased region" description="Basic residues" evidence="1">
    <location>
        <begin position="475"/>
        <end position="484"/>
    </location>
</feature>
<dbReference type="EnsemblProtists" id="EKX31105">
    <property type="protein sequence ID" value="EKX31105"/>
    <property type="gene ID" value="GUITHDRAFT_122692"/>
</dbReference>
<feature type="transmembrane region" description="Helical" evidence="2">
    <location>
        <begin position="149"/>
        <end position="169"/>
    </location>
</feature>
<reference evidence="5" key="2">
    <citation type="submission" date="2012-11" db="EMBL/GenBank/DDBJ databases">
        <authorList>
            <person name="Kuo A."/>
            <person name="Curtis B.A."/>
            <person name="Tanifuji G."/>
            <person name="Burki F."/>
            <person name="Gruber A."/>
            <person name="Irimia M."/>
            <person name="Maruyama S."/>
            <person name="Arias M.C."/>
            <person name="Ball S.G."/>
            <person name="Gile G.H."/>
            <person name="Hirakawa Y."/>
            <person name="Hopkins J.F."/>
            <person name="Rensing S.A."/>
            <person name="Schmutz J."/>
            <person name="Symeonidi A."/>
            <person name="Elias M."/>
            <person name="Eveleigh R.J."/>
            <person name="Herman E.K."/>
            <person name="Klute M.J."/>
            <person name="Nakayama T."/>
            <person name="Obornik M."/>
            <person name="Reyes-Prieto A."/>
            <person name="Armbrust E.V."/>
            <person name="Aves S.J."/>
            <person name="Beiko R.G."/>
            <person name="Coutinho P."/>
            <person name="Dacks J.B."/>
            <person name="Durnford D.G."/>
            <person name="Fast N.M."/>
            <person name="Green B.R."/>
            <person name="Grisdale C."/>
            <person name="Hempe F."/>
            <person name="Henrissat B."/>
            <person name="Hoppner M.P."/>
            <person name="Ishida K.-I."/>
            <person name="Kim E."/>
            <person name="Koreny L."/>
            <person name="Kroth P.G."/>
            <person name="Liu Y."/>
            <person name="Malik S.-B."/>
            <person name="Maier U.G."/>
            <person name="McRose D."/>
            <person name="Mock T."/>
            <person name="Neilson J.A."/>
            <person name="Onodera N.T."/>
            <person name="Poole A.M."/>
            <person name="Pritham E.J."/>
            <person name="Richards T.A."/>
            <person name="Rocap G."/>
            <person name="Roy S.W."/>
            <person name="Sarai C."/>
            <person name="Schaack S."/>
            <person name="Shirato S."/>
            <person name="Slamovits C.H."/>
            <person name="Spencer D.F."/>
            <person name="Suzuki S."/>
            <person name="Worden A.Z."/>
            <person name="Zauner S."/>
            <person name="Barry K."/>
            <person name="Bell C."/>
            <person name="Bharti A.K."/>
            <person name="Crow J.A."/>
            <person name="Grimwood J."/>
            <person name="Kramer R."/>
            <person name="Lindquist E."/>
            <person name="Lucas S."/>
            <person name="Salamov A."/>
            <person name="McFadden G.I."/>
            <person name="Lane C.E."/>
            <person name="Keeling P.J."/>
            <person name="Gray M.W."/>
            <person name="Grigoriev I.V."/>
            <person name="Archibald J.M."/>
        </authorList>
    </citation>
    <scope>NUCLEOTIDE SEQUENCE</scope>
    <source>
        <strain evidence="5">CCMP2712</strain>
    </source>
</reference>
<keyword evidence="2" id="KW-1133">Transmembrane helix</keyword>
<feature type="region of interest" description="Disordered" evidence="1">
    <location>
        <begin position="406"/>
        <end position="484"/>
    </location>
</feature>
<dbReference type="Proteomes" id="UP000011087">
    <property type="component" value="Unassembled WGS sequence"/>
</dbReference>
<feature type="compositionally biased region" description="Basic and acidic residues" evidence="1">
    <location>
        <begin position="375"/>
        <end position="390"/>
    </location>
</feature>
<feature type="region of interest" description="Disordered" evidence="1">
    <location>
        <begin position="75"/>
        <end position="132"/>
    </location>
</feature>
<dbReference type="EMBL" id="JH993359">
    <property type="protein sequence ID" value="EKX31105.1"/>
    <property type="molecule type" value="Genomic_DNA"/>
</dbReference>
<evidence type="ECO:0000313" key="5">
    <source>
        <dbReference type="Proteomes" id="UP000011087"/>
    </source>
</evidence>
<organism evidence="3">
    <name type="scientific">Guillardia theta (strain CCMP2712)</name>
    <name type="common">Cryptophyte</name>
    <dbReference type="NCBI Taxonomy" id="905079"/>
    <lineage>
        <taxon>Eukaryota</taxon>
        <taxon>Cryptophyceae</taxon>
        <taxon>Pyrenomonadales</taxon>
        <taxon>Geminigeraceae</taxon>
        <taxon>Guillardia</taxon>
    </lineage>
</organism>
<evidence type="ECO:0000313" key="4">
    <source>
        <dbReference type="EnsemblProtists" id="EKX31105"/>
    </source>
</evidence>
<dbReference type="AlphaFoldDB" id="L1I5H1"/>
<dbReference type="GeneID" id="17287825"/>
<evidence type="ECO:0000313" key="3">
    <source>
        <dbReference type="EMBL" id="EKX31105.1"/>
    </source>
</evidence>
<keyword evidence="2" id="KW-0812">Transmembrane</keyword>
<proteinExistence type="predicted"/>
<dbReference type="KEGG" id="gtt:GUITHDRAFT_122692"/>
<feature type="compositionally biased region" description="Basic and acidic residues" evidence="1">
    <location>
        <begin position="87"/>
        <end position="96"/>
    </location>
</feature>
<evidence type="ECO:0000256" key="1">
    <source>
        <dbReference type="SAM" id="MobiDB-lite"/>
    </source>
</evidence>
<accession>L1I5H1</accession>
<name>L1I5H1_GUITC</name>
<reference evidence="4" key="3">
    <citation type="submission" date="2015-06" db="UniProtKB">
        <authorList>
            <consortium name="EnsemblProtists"/>
        </authorList>
    </citation>
    <scope>IDENTIFICATION</scope>
</reference>
<evidence type="ECO:0000256" key="2">
    <source>
        <dbReference type="SAM" id="Phobius"/>
    </source>
</evidence>
<sequence>MPHFASALEGRLPAGAAGIRLKSIQGLLSLLLLVFVLSAHALPAPARRSILRPMGAIDARHAGMQRQCRLTCLRGGQDAQGEETEGEVNRESKDGSAEEEDGSSPGSAGADASKEDGEQEAENEQEGAGQTPAPFVHRAAFGIPVPNELAASVVNLLISVGCILLTAVLRAGYLYRGQQPPNPGAMQVTMNVLMGMSSVQLLFIVHRLLVQAAPTIKNVYRDVFQPGEPPKTKEEAMAKRRRQRVALRVMRTISTIMFMALYRARGRMSKSDGGGGGGGGAQAAATVASLASTFSSLKSSARWMWMSALESIFTLLGDELALLGLYVAEGRELTDEQKARVAQLVKEQEEREAAENGENLGDGKEEEEGGEEEKEGSGEQREGMELRKPGLEGLLSGIGSFFARRKEEAAAVASPPLREEEEEVREKVRSDSCPVDSRGEEVAAPGLRGSEERAEVQAEEEEEEVNAGPDLSLRKERRRRRSKV</sequence>
<reference evidence="3 5" key="1">
    <citation type="journal article" date="2012" name="Nature">
        <title>Algal genomes reveal evolutionary mosaicism and the fate of nucleomorphs.</title>
        <authorList>
            <consortium name="DOE Joint Genome Institute"/>
            <person name="Curtis B.A."/>
            <person name="Tanifuji G."/>
            <person name="Burki F."/>
            <person name="Gruber A."/>
            <person name="Irimia M."/>
            <person name="Maruyama S."/>
            <person name="Arias M.C."/>
            <person name="Ball S.G."/>
            <person name="Gile G.H."/>
            <person name="Hirakawa Y."/>
            <person name="Hopkins J.F."/>
            <person name="Kuo A."/>
            <person name="Rensing S.A."/>
            <person name="Schmutz J."/>
            <person name="Symeonidi A."/>
            <person name="Elias M."/>
            <person name="Eveleigh R.J."/>
            <person name="Herman E.K."/>
            <person name="Klute M.J."/>
            <person name="Nakayama T."/>
            <person name="Obornik M."/>
            <person name="Reyes-Prieto A."/>
            <person name="Armbrust E.V."/>
            <person name="Aves S.J."/>
            <person name="Beiko R.G."/>
            <person name="Coutinho P."/>
            <person name="Dacks J.B."/>
            <person name="Durnford D.G."/>
            <person name="Fast N.M."/>
            <person name="Green B.R."/>
            <person name="Grisdale C.J."/>
            <person name="Hempel F."/>
            <person name="Henrissat B."/>
            <person name="Hoppner M.P."/>
            <person name="Ishida K."/>
            <person name="Kim E."/>
            <person name="Koreny L."/>
            <person name="Kroth P.G."/>
            <person name="Liu Y."/>
            <person name="Malik S.B."/>
            <person name="Maier U.G."/>
            <person name="McRose D."/>
            <person name="Mock T."/>
            <person name="Neilson J.A."/>
            <person name="Onodera N.T."/>
            <person name="Poole A.M."/>
            <person name="Pritham E.J."/>
            <person name="Richards T.A."/>
            <person name="Rocap G."/>
            <person name="Roy S.W."/>
            <person name="Sarai C."/>
            <person name="Schaack S."/>
            <person name="Shirato S."/>
            <person name="Slamovits C.H."/>
            <person name="Spencer D.F."/>
            <person name="Suzuki S."/>
            <person name="Worden A.Z."/>
            <person name="Zauner S."/>
            <person name="Barry K."/>
            <person name="Bell C."/>
            <person name="Bharti A.K."/>
            <person name="Crow J.A."/>
            <person name="Grimwood J."/>
            <person name="Kramer R."/>
            <person name="Lindquist E."/>
            <person name="Lucas S."/>
            <person name="Salamov A."/>
            <person name="McFadden G.I."/>
            <person name="Lane C.E."/>
            <person name="Keeling P.J."/>
            <person name="Gray M.W."/>
            <person name="Grigoriev I.V."/>
            <person name="Archibald J.M."/>
        </authorList>
    </citation>
    <scope>NUCLEOTIDE SEQUENCE</scope>
    <source>
        <strain evidence="3 5">CCMP2712</strain>
    </source>
</reference>
<keyword evidence="2" id="KW-0472">Membrane</keyword>
<feature type="transmembrane region" description="Helical" evidence="2">
    <location>
        <begin position="245"/>
        <end position="262"/>
    </location>
</feature>
<dbReference type="RefSeq" id="XP_005818085.1">
    <property type="nucleotide sequence ID" value="XM_005818028.1"/>
</dbReference>
<keyword evidence="5" id="KW-1185">Reference proteome</keyword>
<dbReference type="HOGENOM" id="CLU_564367_0_0_1"/>
<protein>
    <submittedName>
        <fullName evidence="3 4">Uncharacterized protein</fullName>
    </submittedName>
</protein>
<feature type="compositionally biased region" description="Acidic residues" evidence="1">
    <location>
        <begin position="364"/>
        <end position="374"/>
    </location>
</feature>